<evidence type="ECO:0000313" key="2">
    <source>
        <dbReference type="EMBL" id="CAD7432754.1"/>
    </source>
</evidence>
<accession>A0A7R9HRX8</accession>
<proteinExistence type="predicted"/>
<feature type="region of interest" description="Disordered" evidence="1">
    <location>
        <begin position="1"/>
        <end position="34"/>
    </location>
</feature>
<evidence type="ECO:0000256" key="1">
    <source>
        <dbReference type="SAM" id="MobiDB-lite"/>
    </source>
</evidence>
<reference evidence="2" key="1">
    <citation type="submission" date="2020-11" db="EMBL/GenBank/DDBJ databases">
        <authorList>
            <person name="Tran Van P."/>
        </authorList>
    </citation>
    <scope>NUCLEOTIDE SEQUENCE</scope>
</reference>
<dbReference type="EMBL" id="OB795852">
    <property type="protein sequence ID" value="CAD7432754.1"/>
    <property type="molecule type" value="Genomic_DNA"/>
</dbReference>
<organism evidence="2">
    <name type="scientific">Timema monikensis</name>
    <dbReference type="NCBI Taxonomy" id="170555"/>
    <lineage>
        <taxon>Eukaryota</taxon>
        <taxon>Metazoa</taxon>
        <taxon>Ecdysozoa</taxon>
        <taxon>Arthropoda</taxon>
        <taxon>Hexapoda</taxon>
        <taxon>Insecta</taxon>
        <taxon>Pterygota</taxon>
        <taxon>Neoptera</taxon>
        <taxon>Polyneoptera</taxon>
        <taxon>Phasmatodea</taxon>
        <taxon>Timematodea</taxon>
        <taxon>Timematoidea</taxon>
        <taxon>Timematidae</taxon>
        <taxon>Timema</taxon>
    </lineage>
</organism>
<sequence length="325" mass="35879">MSARVRQATGRGQWAPSPRDEAPGSPTQGAGEAEGSVEAGFLHASAIIVVEWSNLFLTLEWVVIYGKMGVEGFRIPVGLPSVELAPRVTLHRYLVGPTGATVQEDTSEDRSICLEGRALPGAPTFPVIRGLLKRSLYFAELLTFLIFCGTFKTGVLTIGYSDNYTQRAKQGSTQFTFQTGSIGRNQFSVWQEPVAHILCSLCELSEKSSRAKVGWKSSRARVDWKSSRARVDWKSSRSRVGWKSSRARVGWKSSRARVDWKSSRARVDWKSSRARVDWKSSSAKLDWKSSSAKVGWKSSSAKFSGHRSGQFATDGRDDMTFVAAV</sequence>
<gene>
    <name evidence="2" type="ORF">TMSB3V08_LOCUS9453</name>
</gene>
<name>A0A7R9HRX8_9NEOP</name>
<protein>
    <submittedName>
        <fullName evidence="2">Uncharacterized protein</fullName>
    </submittedName>
</protein>
<dbReference type="AlphaFoldDB" id="A0A7R9HRX8"/>